<keyword evidence="3" id="KW-1185">Reference proteome</keyword>
<feature type="signal peptide" evidence="1">
    <location>
        <begin position="1"/>
        <end position="16"/>
    </location>
</feature>
<dbReference type="EMBL" id="JBGMEL010000004">
    <property type="protein sequence ID" value="MFA0790054.1"/>
    <property type="molecule type" value="Genomic_DNA"/>
</dbReference>
<accession>A0ABV4NM05</accession>
<proteinExistence type="predicted"/>
<protein>
    <recommendedName>
        <fullName evidence="4">Lipoprotein</fullName>
    </recommendedName>
</protein>
<evidence type="ECO:0008006" key="4">
    <source>
        <dbReference type="Google" id="ProtNLM"/>
    </source>
</evidence>
<dbReference type="RefSeq" id="WP_371842925.1">
    <property type="nucleotide sequence ID" value="NZ_JBGMEL010000004.1"/>
</dbReference>
<evidence type="ECO:0000313" key="2">
    <source>
        <dbReference type="EMBL" id="MFA0790054.1"/>
    </source>
</evidence>
<evidence type="ECO:0000256" key="1">
    <source>
        <dbReference type="SAM" id="SignalP"/>
    </source>
</evidence>
<evidence type="ECO:0000313" key="3">
    <source>
        <dbReference type="Proteomes" id="UP001569414"/>
    </source>
</evidence>
<feature type="chain" id="PRO_5045729594" description="Lipoprotein" evidence="1">
    <location>
        <begin position="17"/>
        <end position="218"/>
    </location>
</feature>
<keyword evidence="1" id="KW-0732">Signal</keyword>
<comment type="caution">
    <text evidence="2">The sequence shown here is derived from an EMBL/GenBank/DDBJ whole genome shotgun (WGS) entry which is preliminary data.</text>
</comment>
<reference evidence="2 3" key="1">
    <citation type="submission" date="2024-08" db="EMBL/GenBank/DDBJ databases">
        <authorList>
            <person name="Ishaq N."/>
        </authorList>
    </citation>
    <scope>NUCLEOTIDE SEQUENCE [LARGE SCALE GENOMIC DNA]</scope>
    <source>
        <strain evidence="2 3">JCM 30400</strain>
    </source>
</reference>
<gene>
    <name evidence="2" type="ORF">ACCI51_05805</name>
</gene>
<organism evidence="2 3">
    <name type="scientific">Microbulbifer echini</name>
    <dbReference type="NCBI Taxonomy" id="1529067"/>
    <lineage>
        <taxon>Bacteria</taxon>
        <taxon>Pseudomonadati</taxon>
        <taxon>Pseudomonadota</taxon>
        <taxon>Gammaproteobacteria</taxon>
        <taxon>Cellvibrionales</taxon>
        <taxon>Microbulbiferaceae</taxon>
        <taxon>Microbulbifer</taxon>
    </lineage>
</organism>
<dbReference type="Proteomes" id="UP001569414">
    <property type="component" value="Unassembled WGS sequence"/>
</dbReference>
<name>A0ABV4NM05_9GAMM</name>
<sequence length="218" mass="24678">MLKKIALLTLVITVTACVSPTSLEEQSVAPNYQTKESVLISVIDQRQRVLQGKKKTFVGKAHVSFGIPVDWHVKQVLATEPGDKEKNLGQFLQSRLVHGLNTSGWNAIEVDLDESPEEETIRRLMKENNAGKMISLVLNEWYFSVNLNWVSAFNFDTDTNVLVYDLEEGQLLTKNIKERDVIEEKASQSPQNNVLLAYKAQLDQIVNDEEVRKAMSFD</sequence>
<dbReference type="PROSITE" id="PS51257">
    <property type="entry name" value="PROKAR_LIPOPROTEIN"/>
    <property type="match status" value="1"/>
</dbReference>